<comment type="pathway">
    <text evidence="2">Secondary metabolite biosynthesis.</text>
</comment>
<evidence type="ECO:0008006" key="12">
    <source>
        <dbReference type="Google" id="ProtNLM"/>
    </source>
</evidence>
<comment type="cofactor">
    <cofactor evidence="1 9">
        <name>heme</name>
        <dbReference type="ChEBI" id="CHEBI:30413"/>
    </cofactor>
</comment>
<name>A0A0C3PHF1_PHLG1</name>
<dbReference type="GO" id="GO:0020037">
    <property type="term" value="F:heme binding"/>
    <property type="evidence" value="ECO:0007669"/>
    <property type="project" value="InterPro"/>
</dbReference>
<keyword evidence="5 9" id="KW-0479">Metal-binding</keyword>
<reference evidence="10 11" key="1">
    <citation type="journal article" date="2014" name="PLoS Genet.">
        <title>Analysis of the Phlebiopsis gigantea genome, transcriptome and secretome provides insight into its pioneer colonization strategies of wood.</title>
        <authorList>
            <person name="Hori C."/>
            <person name="Ishida T."/>
            <person name="Igarashi K."/>
            <person name="Samejima M."/>
            <person name="Suzuki H."/>
            <person name="Master E."/>
            <person name="Ferreira P."/>
            <person name="Ruiz-Duenas F.J."/>
            <person name="Held B."/>
            <person name="Canessa P."/>
            <person name="Larrondo L.F."/>
            <person name="Schmoll M."/>
            <person name="Druzhinina I.S."/>
            <person name="Kubicek C.P."/>
            <person name="Gaskell J.A."/>
            <person name="Kersten P."/>
            <person name="St John F."/>
            <person name="Glasner J."/>
            <person name="Sabat G."/>
            <person name="Splinter BonDurant S."/>
            <person name="Syed K."/>
            <person name="Yadav J."/>
            <person name="Mgbeahuruike A.C."/>
            <person name="Kovalchuk A."/>
            <person name="Asiegbu F.O."/>
            <person name="Lackner G."/>
            <person name="Hoffmeister D."/>
            <person name="Rencoret J."/>
            <person name="Gutierrez A."/>
            <person name="Sun H."/>
            <person name="Lindquist E."/>
            <person name="Barry K."/>
            <person name="Riley R."/>
            <person name="Grigoriev I.V."/>
            <person name="Henrissat B."/>
            <person name="Kues U."/>
            <person name="Berka R.M."/>
            <person name="Martinez A.T."/>
            <person name="Covert S.F."/>
            <person name="Blanchette R.A."/>
            <person name="Cullen D."/>
        </authorList>
    </citation>
    <scope>NUCLEOTIDE SEQUENCE [LARGE SCALE GENOMIC DNA]</scope>
    <source>
        <strain evidence="10 11">11061_1 CR5-6</strain>
    </source>
</reference>
<dbReference type="HOGENOM" id="CLU_001570_5_11_1"/>
<dbReference type="OrthoDB" id="1470350at2759"/>
<dbReference type="InterPro" id="IPR050121">
    <property type="entry name" value="Cytochrome_P450_monoxygenase"/>
</dbReference>
<evidence type="ECO:0000256" key="7">
    <source>
        <dbReference type="ARBA" id="ARBA00023004"/>
    </source>
</evidence>
<dbReference type="PRINTS" id="PR00385">
    <property type="entry name" value="P450"/>
</dbReference>
<dbReference type="PANTHER" id="PTHR24305:SF166">
    <property type="entry name" value="CYTOCHROME P450 12A4, MITOCHONDRIAL-RELATED"/>
    <property type="match status" value="1"/>
</dbReference>
<protein>
    <recommendedName>
        <fullName evidence="12">Cytochrome P450</fullName>
    </recommendedName>
</protein>
<keyword evidence="4 9" id="KW-0349">Heme</keyword>
<dbReference type="GO" id="GO:0005506">
    <property type="term" value="F:iron ion binding"/>
    <property type="evidence" value="ECO:0007669"/>
    <property type="project" value="InterPro"/>
</dbReference>
<dbReference type="STRING" id="745531.A0A0C3PHF1"/>
<keyword evidence="6" id="KW-0560">Oxidoreductase</keyword>
<evidence type="ECO:0000256" key="4">
    <source>
        <dbReference type="ARBA" id="ARBA00022617"/>
    </source>
</evidence>
<comment type="similarity">
    <text evidence="3">Belongs to the cytochrome P450 family.</text>
</comment>
<evidence type="ECO:0000256" key="9">
    <source>
        <dbReference type="PIRSR" id="PIRSR602403-1"/>
    </source>
</evidence>
<dbReference type="GO" id="GO:0004497">
    <property type="term" value="F:monooxygenase activity"/>
    <property type="evidence" value="ECO:0007669"/>
    <property type="project" value="UniProtKB-KW"/>
</dbReference>
<dbReference type="SUPFAM" id="SSF48264">
    <property type="entry name" value="Cytochrome P450"/>
    <property type="match status" value="1"/>
</dbReference>
<evidence type="ECO:0000256" key="6">
    <source>
        <dbReference type="ARBA" id="ARBA00023002"/>
    </source>
</evidence>
<evidence type="ECO:0000256" key="5">
    <source>
        <dbReference type="ARBA" id="ARBA00022723"/>
    </source>
</evidence>
<evidence type="ECO:0000256" key="3">
    <source>
        <dbReference type="ARBA" id="ARBA00010617"/>
    </source>
</evidence>
<dbReference type="InterPro" id="IPR036396">
    <property type="entry name" value="Cyt_P450_sf"/>
</dbReference>
<keyword evidence="11" id="KW-1185">Reference proteome</keyword>
<dbReference type="EMBL" id="KN840547">
    <property type="protein sequence ID" value="KIP05288.1"/>
    <property type="molecule type" value="Genomic_DNA"/>
</dbReference>
<dbReference type="PANTHER" id="PTHR24305">
    <property type="entry name" value="CYTOCHROME P450"/>
    <property type="match status" value="1"/>
</dbReference>
<dbReference type="Proteomes" id="UP000053257">
    <property type="component" value="Unassembled WGS sequence"/>
</dbReference>
<dbReference type="InterPro" id="IPR001128">
    <property type="entry name" value="Cyt_P450"/>
</dbReference>
<evidence type="ECO:0000256" key="2">
    <source>
        <dbReference type="ARBA" id="ARBA00005179"/>
    </source>
</evidence>
<proteinExistence type="inferred from homology"/>
<gene>
    <name evidence="10" type="ORF">PHLGIDRAFT_119938</name>
</gene>
<evidence type="ECO:0000313" key="10">
    <source>
        <dbReference type="EMBL" id="KIP05288.1"/>
    </source>
</evidence>
<keyword evidence="8" id="KW-0503">Monooxygenase</keyword>
<evidence type="ECO:0000256" key="1">
    <source>
        <dbReference type="ARBA" id="ARBA00001971"/>
    </source>
</evidence>
<dbReference type="Gene3D" id="1.10.630.10">
    <property type="entry name" value="Cytochrome P450"/>
    <property type="match status" value="1"/>
</dbReference>
<evidence type="ECO:0000256" key="8">
    <source>
        <dbReference type="ARBA" id="ARBA00023033"/>
    </source>
</evidence>
<dbReference type="GO" id="GO:0016705">
    <property type="term" value="F:oxidoreductase activity, acting on paired donors, with incorporation or reduction of molecular oxygen"/>
    <property type="evidence" value="ECO:0007669"/>
    <property type="project" value="InterPro"/>
</dbReference>
<dbReference type="InterPro" id="IPR002403">
    <property type="entry name" value="Cyt_P450_E_grp-IV"/>
</dbReference>
<dbReference type="PRINTS" id="PR00465">
    <property type="entry name" value="EP450IV"/>
</dbReference>
<dbReference type="AlphaFoldDB" id="A0A0C3PHF1"/>
<organism evidence="10 11">
    <name type="scientific">Phlebiopsis gigantea (strain 11061_1 CR5-6)</name>
    <name type="common">White-rot fungus</name>
    <name type="synonym">Peniophora gigantea</name>
    <dbReference type="NCBI Taxonomy" id="745531"/>
    <lineage>
        <taxon>Eukaryota</taxon>
        <taxon>Fungi</taxon>
        <taxon>Dikarya</taxon>
        <taxon>Basidiomycota</taxon>
        <taxon>Agaricomycotina</taxon>
        <taxon>Agaricomycetes</taxon>
        <taxon>Polyporales</taxon>
        <taxon>Phanerochaetaceae</taxon>
        <taxon>Phlebiopsis</taxon>
    </lineage>
</organism>
<evidence type="ECO:0000313" key="11">
    <source>
        <dbReference type="Proteomes" id="UP000053257"/>
    </source>
</evidence>
<sequence>MAPTAVLAVVAAILLFAGYRLLPTIRSAFFTPLRHLPGPPSPSLFWGNFKLIAEADNSVPQEEWAAKYGPTIAYNGIFGMWRLWSLDTRVNSHILSRTDIYQRPSTARYHLTRLLGPGVLVTEDEQHKNQRRVMNPAFGPHQLREITDIFVQKSNQLRDLLSAEIAKADGSSARVDALSWLGRATLDIIGLAGFNYNFDALNPSGQVNELSQAFSVLFSPAAGGRFFTLLQGFIPPLRLIRTENNRREEEAMASMSRIGRQLIAEKKAAILAESQGKGRGVSRKDVSGRDLLTLLIKANMATDIPESQRLTDDERYPRKFIVAGHETTSSATTWCLFQLTQSPDVQRKLREELLQVPTDTPTMDELSALPYLDMVVKETLRHHAPVAATTRVAMQDDVIPVNTPFVDRKGRHCDHIRIAKGDLVFLPILAINRAKELWGDDALEFKPERWEHPREATASIPGVWASQLTFLGGPRACIGYRFSIVETKALLFALVRAFEFALAVRPEQIKKKSSIVQRPVVALGGDKKDDKVEMPLLIKPYRPA</sequence>
<accession>A0A0C3PHF1</accession>
<keyword evidence="7 9" id="KW-0408">Iron</keyword>
<dbReference type="Pfam" id="PF00067">
    <property type="entry name" value="p450"/>
    <property type="match status" value="1"/>
</dbReference>
<dbReference type="CDD" id="cd11069">
    <property type="entry name" value="CYP_FUM15-like"/>
    <property type="match status" value="1"/>
</dbReference>
<feature type="binding site" description="axial binding residue" evidence="9">
    <location>
        <position position="477"/>
    </location>
    <ligand>
        <name>heme</name>
        <dbReference type="ChEBI" id="CHEBI:30413"/>
    </ligand>
    <ligandPart>
        <name>Fe</name>
        <dbReference type="ChEBI" id="CHEBI:18248"/>
    </ligandPart>
</feature>